<dbReference type="InterPro" id="IPR015967">
    <property type="entry name" value="Rcmb_RecR_Znf"/>
</dbReference>
<comment type="similarity">
    <text evidence="7">Belongs to the RecR family.</text>
</comment>
<evidence type="ECO:0000313" key="10">
    <source>
        <dbReference type="Proteomes" id="UP001304683"/>
    </source>
</evidence>
<gene>
    <name evidence="7 9" type="primary">recR</name>
    <name evidence="9" type="ORF">Q5761_00110</name>
</gene>
<dbReference type="PROSITE" id="PS01300">
    <property type="entry name" value="RECR"/>
    <property type="match status" value="1"/>
</dbReference>
<dbReference type="Gene3D" id="1.10.8.420">
    <property type="entry name" value="RecR Domain 1"/>
    <property type="match status" value="1"/>
</dbReference>
<dbReference type="PANTHER" id="PTHR30446">
    <property type="entry name" value="RECOMBINATION PROTEIN RECR"/>
    <property type="match status" value="1"/>
</dbReference>
<evidence type="ECO:0000256" key="2">
    <source>
        <dbReference type="ARBA" id="ARBA00022763"/>
    </source>
</evidence>
<dbReference type="Gene3D" id="3.30.60.80">
    <property type="match status" value="1"/>
</dbReference>
<evidence type="ECO:0000256" key="5">
    <source>
        <dbReference type="ARBA" id="ARBA00023172"/>
    </source>
</evidence>
<dbReference type="Pfam" id="PF21175">
    <property type="entry name" value="RecR_C"/>
    <property type="match status" value="1"/>
</dbReference>
<dbReference type="RefSeq" id="WP_318750740.1">
    <property type="nucleotide sequence ID" value="NZ_CP132508.1"/>
</dbReference>
<evidence type="ECO:0000256" key="1">
    <source>
        <dbReference type="ARBA" id="ARBA00022723"/>
    </source>
</evidence>
<dbReference type="PANTHER" id="PTHR30446:SF0">
    <property type="entry name" value="RECOMBINATION PROTEIN RECR"/>
    <property type="match status" value="1"/>
</dbReference>
<accession>A0ABZ0QRW9</accession>
<proteinExistence type="inferred from homology"/>
<dbReference type="EMBL" id="CP132508">
    <property type="protein sequence ID" value="WPD19128.1"/>
    <property type="molecule type" value="Genomic_DNA"/>
</dbReference>
<dbReference type="InterPro" id="IPR023627">
    <property type="entry name" value="Rcmb_RecR"/>
</dbReference>
<keyword evidence="3 7" id="KW-0863">Zinc-finger</keyword>
<dbReference type="Pfam" id="PF02132">
    <property type="entry name" value="RecR_ZnF"/>
    <property type="match status" value="1"/>
</dbReference>
<dbReference type="CDD" id="cd01025">
    <property type="entry name" value="TOPRIM_recR"/>
    <property type="match status" value="1"/>
</dbReference>
<dbReference type="InterPro" id="IPR006171">
    <property type="entry name" value="TOPRIM_dom"/>
</dbReference>
<evidence type="ECO:0000313" key="9">
    <source>
        <dbReference type="EMBL" id="WPD19128.1"/>
    </source>
</evidence>
<keyword evidence="2 7" id="KW-0227">DNA damage</keyword>
<protein>
    <recommendedName>
        <fullName evidence="7">Recombination protein RecR</fullName>
    </recommendedName>
</protein>
<comment type="function">
    <text evidence="7">May play a role in DNA repair. It seems to be involved in an RecBC-independent recombinational process of DNA repair. It may act with RecF and RecO.</text>
</comment>
<dbReference type="Gene3D" id="3.40.1360.10">
    <property type="match status" value="1"/>
</dbReference>
<evidence type="ECO:0000259" key="8">
    <source>
        <dbReference type="PROSITE" id="PS50880"/>
    </source>
</evidence>
<evidence type="ECO:0000256" key="6">
    <source>
        <dbReference type="ARBA" id="ARBA00023204"/>
    </source>
</evidence>
<dbReference type="Pfam" id="PF13662">
    <property type="entry name" value="Toprim_4"/>
    <property type="match status" value="1"/>
</dbReference>
<keyword evidence="5 7" id="KW-0233">DNA recombination</keyword>
<keyword evidence="1 7" id="KW-0479">Metal-binding</keyword>
<dbReference type="HAMAP" id="MF_00017">
    <property type="entry name" value="RecR"/>
    <property type="match status" value="1"/>
</dbReference>
<dbReference type="InterPro" id="IPR000093">
    <property type="entry name" value="DNA_Rcmb_RecR"/>
</dbReference>
<dbReference type="InterPro" id="IPR034137">
    <property type="entry name" value="TOPRIM_RecR"/>
</dbReference>
<dbReference type="SMART" id="SM00493">
    <property type="entry name" value="TOPRIM"/>
    <property type="match status" value="1"/>
</dbReference>
<evidence type="ECO:0000256" key="7">
    <source>
        <dbReference type="HAMAP-Rule" id="MF_00017"/>
    </source>
</evidence>
<reference evidence="9 10" key="1">
    <citation type="submission" date="2023-08" db="EMBL/GenBank/DDBJ databases">
        <title>Genome sequence of Thermaerobacter compostii strain Ins1, a spore-forming filamentous bacterium isolated from a deep geothermal reservoir.</title>
        <authorList>
            <person name="Bregnard D."/>
            <person name="Gonzalez D."/>
            <person name="Junier P."/>
        </authorList>
    </citation>
    <scope>NUCLEOTIDE SEQUENCE [LARGE SCALE GENOMIC DNA]</scope>
    <source>
        <strain evidence="9 10">Ins1</strain>
    </source>
</reference>
<dbReference type="NCBIfam" id="TIGR00615">
    <property type="entry name" value="recR"/>
    <property type="match status" value="1"/>
</dbReference>
<dbReference type="Pfam" id="PF21176">
    <property type="entry name" value="RecR_HhH"/>
    <property type="match status" value="1"/>
</dbReference>
<organism evidence="9 10">
    <name type="scientific">Thermaerobacter composti</name>
    <dbReference type="NCBI Taxonomy" id="554949"/>
    <lineage>
        <taxon>Bacteria</taxon>
        <taxon>Bacillati</taxon>
        <taxon>Bacillota</taxon>
        <taxon>Clostridia</taxon>
        <taxon>Eubacteriales</taxon>
        <taxon>Clostridiales Family XVII. Incertae Sedis</taxon>
        <taxon>Thermaerobacter</taxon>
    </lineage>
</organism>
<evidence type="ECO:0000256" key="4">
    <source>
        <dbReference type="ARBA" id="ARBA00022833"/>
    </source>
</evidence>
<feature type="zinc finger region" description="C4-type" evidence="7">
    <location>
        <begin position="57"/>
        <end position="72"/>
    </location>
</feature>
<name>A0ABZ0QRW9_9FIRM</name>
<dbReference type="PROSITE" id="PS50880">
    <property type="entry name" value="TOPRIM"/>
    <property type="match status" value="1"/>
</dbReference>
<keyword evidence="10" id="KW-1185">Reference proteome</keyword>
<dbReference type="Gene3D" id="6.10.250.240">
    <property type="match status" value="1"/>
</dbReference>
<keyword evidence="6 7" id="KW-0234">DNA repair</keyword>
<feature type="domain" description="Toprim" evidence="8">
    <location>
        <begin position="80"/>
        <end position="176"/>
    </location>
</feature>
<evidence type="ECO:0000256" key="3">
    <source>
        <dbReference type="ARBA" id="ARBA00022771"/>
    </source>
</evidence>
<sequence length="199" mass="22168">MEHAPAFARLIAELEKLPGIGPKTAQRLAYHLLFRPQEEVRALAEAMVRARASVRYCSVCFNLTDRDPCAVCRDPGRDARLICVVEQPRDVVAMERTREYRGRYHVLHGVISPVDGVGPEQLRVRELLARLQADPPVDEVILATNPTVEGEATALYLARLIKPLGIRVTRIARGVPEGGDLEYVDELTLTRALQGRQAL</sequence>
<keyword evidence="4 7" id="KW-0862">Zinc</keyword>
<dbReference type="Proteomes" id="UP001304683">
    <property type="component" value="Chromosome"/>
</dbReference>
<dbReference type="SUPFAM" id="SSF111304">
    <property type="entry name" value="Recombination protein RecR"/>
    <property type="match status" value="1"/>
</dbReference>